<feature type="transmembrane region" description="Helical" evidence="2">
    <location>
        <begin position="415"/>
        <end position="435"/>
    </location>
</feature>
<proteinExistence type="predicted"/>
<dbReference type="InterPro" id="IPR048389">
    <property type="entry name" value="YciQ-like_C"/>
</dbReference>
<evidence type="ECO:0000256" key="2">
    <source>
        <dbReference type="SAM" id="Phobius"/>
    </source>
</evidence>
<keyword evidence="3" id="KW-0732">Signal</keyword>
<keyword evidence="2" id="KW-1133">Transmembrane helix</keyword>
<reference evidence="6 7" key="1">
    <citation type="journal article" date="2015" name="Nature">
        <title>rRNA introns, odd ribosomes, and small enigmatic genomes across a large radiation of phyla.</title>
        <authorList>
            <person name="Brown C.T."/>
            <person name="Hug L.A."/>
            <person name="Thomas B.C."/>
            <person name="Sharon I."/>
            <person name="Castelle C.J."/>
            <person name="Singh A."/>
            <person name="Wilkins M.J."/>
            <person name="Williams K.H."/>
            <person name="Banfield J.F."/>
        </authorList>
    </citation>
    <scope>NUCLEOTIDE SEQUENCE [LARGE SCALE GENOMIC DNA]</scope>
</reference>
<comment type="caution">
    <text evidence="6">The sequence shown here is derived from an EMBL/GenBank/DDBJ whole genome shotgun (WGS) entry which is preliminary data.</text>
</comment>
<evidence type="ECO:0000313" key="6">
    <source>
        <dbReference type="EMBL" id="KKP43351.1"/>
    </source>
</evidence>
<evidence type="ECO:0000259" key="5">
    <source>
        <dbReference type="Pfam" id="PF20990"/>
    </source>
</evidence>
<dbReference type="EMBL" id="LBOV01000018">
    <property type="protein sequence ID" value="KKP43351.1"/>
    <property type="molecule type" value="Genomic_DNA"/>
</dbReference>
<feature type="domain" description="DUF2207" evidence="4">
    <location>
        <begin position="28"/>
        <end position="207"/>
    </location>
</feature>
<dbReference type="AlphaFoldDB" id="A0A0F9ZWJ5"/>
<feature type="region of interest" description="Disordered" evidence="1">
    <location>
        <begin position="558"/>
        <end position="577"/>
    </location>
</feature>
<evidence type="ECO:0000256" key="3">
    <source>
        <dbReference type="SAM" id="SignalP"/>
    </source>
</evidence>
<feature type="chain" id="PRO_5002530617" description="DUF2207 domain-containing protein" evidence="3">
    <location>
        <begin position="23"/>
        <end position="577"/>
    </location>
</feature>
<feature type="transmembrane region" description="Helical" evidence="2">
    <location>
        <begin position="235"/>
        <end position="259"/>
    </location>
</feature>
<protein>
    <recommendedName>
        <fullName evidence="8">DUF2207 domain-containing protein</fullName>
    </recommendedName>
</protein>
<name>A0A0F9ZWJ5_9BACT</name>
<organism evidence="6 7">
    <name type="scientific">candidate division WS6 bacterium GW2011_GWC1_33_20</name>
    <dbReference type="NCBI Taxonomy" id="1619089"/>
    <lineage>
        <taxon>Bacteria</taxon>
        <taxon>Candidatus Dojkabacteria</taxon>
    </lineage>
</organism>
<dbReference type="Pfam" id="PF20990">
    <property type="entry name" value="DUF2207_C"/>
    <property type="match status" value="1"/>
</dbReference>
<dbReference type="Proteomes" id="UP000034302">
    <property type="component" value="Unassembled WGS sequence"/>
</dbReference>
<feature type="domain" description="Predicted membrane protein YciQ-like C-terminal" evidence="5">
    <location>
        <begin position="272"/>
        <end position="497"/>
    </location>
</feature>
<dbReference type="Pfam" id="PF09972">
    <property type="entry name" value="DUF2207"/>
    <property type="match status" value="1"/>
</dbReference>
<evidence type="ECO:0000256" key="1">
    <source>
        <dbReference type="SAM" id="MobiDB-lite"/>
    </source>
</evidence>
<evidence type="ECO:0000313" key="7">
    <source>
        <dbReference type="Proteomes" id="UP000034302"/>
    </source>
</evidence>
<sequence length="577" mass="64712">MKKFNILLILLGILLFTSPTFAQEDNERILEYTSDIVVNSDATIDIKEEITFEPSSITARHGLEWQVPYIYAVSGAKRKTELKINSVVYYPLSNPEEKSNDIYSRRDENGWAILRIGNPDVYIEGTYVYVIDYTLKYSAISYFEDNDEVYLNIIGPGWNIPIENASANIKLPGEALDTICYTGPDESKLQNCTISKIDDTTYTVKPNTVLQQYEGYTVAIKLSKGVIEDTTKEQLVLTILANIGILLPIPIGIYLFGFLKKKYKNERLTIIPNYKPEKDMDSLLAGTLLTGSYNSKYITAVLIELATKGYFKIREYEDKKYEFIKKDKDGSDLPSHLKSLFDAIFAHGLIVPIKKLTNFYSTANRVYGEGYQYLKDNDFLSTKSITTKSIFIILSIILVFTPILFGYAFINVLAIGWMIGFIISGILLFIFSLGVDIRTEYGNKRYHHLLDLKMYINTAEKHRIEFHNDPKKYNEVFEKLLPYAMIFGLEKKWAKEFEDIYTQTPEWYEGNFTAFNAYYLANTLGTFNSKVAASSVPPSSYGSSGGFRSGGWSSGGSGFGGGGSSGGGGGGSGGGGW</sequence>
<keyword evidence="2" id="KW-0472">Membrane</keyword>
<keyword evidence="2" id="KW-0812">Transmembrane</keyword>
<feature type="transmembrane region" description="Helical" evidence="2">
    <location>
        <begin position="390"/>
        <end position="409"/>
    </location>
</feature>
<dbReference type="InterPro" id="IPR018702">
    <property type="entry name" value="DUF2207"/>
</dbReference>
<evidence type="ECO:0000259" key="4">
    <source>
        <dbReference type="Pfam" id="PF09972"/>
    </source>
</evidence>
<evidence type="ECO:0008006" key="8">
    <source>
        <dbReference type="Google" id="ProtNLM"/>
    </source>
</evidence>
<feature type="signal peptide" evidence="3">
    <location>
        <begin position="1"/>
        <end position="22"/>
    </location>
</feature>
<gene>
    <name evidence="6" type="ORF">UR34_C0018G0006</name>
</gene>
<accession>A0A0F9ZWJ5</accession>